<evidence type="ECO:0000256" key="8">
    <source>
        <dbReference type="NCBIfam" id="TIGR00038"/>
    </source>
</evidence>
<dbReference type="Pfam" id="PF09285">
    <property type="entry name" value="Elong-fact-P_C"/>
    <property type="match status" value="1"/>
</dbReference>
<dbReference type="FunFam" id="2.30.30.30:FF:000003">
    <property type="entry name" value="Elongation factor P"/>
    <property type="match status" value="1"/>
</dbReference>
<dbReference type="SUPFAM" id="SSF50249">
    <property type="entry name" value="Nucleic acid-binding proteins"/>
    <property type="match status" value="2"/>
</dbReference>
<comment type="subcellular location">
    <subcellularLocation>
        <location evidence="1 7">Cytoplasm</location>
    </subcellularLocation>
</comment>
<dbReference type="Gene3D" id="2.30.30.30">
    <property type="match status" value="1"/>
</dbReference>
<evidence type="ECO:0000256" key="5">
    <source>
        <dbReference type="ARBA" id="ARBA00022768"/>
    </source>
</evidence>
<dbReference type="GO" id="GO:0043043">
    <property type="term" value="P:peptide biosynthetic process"/>
    <property type="evidence" value="ECO:0007669"/>
    <property type="project" value="InterPro"/>
</dbReference>
<dbReference type="FunFam" id="2.40.50.140:FF:000004">
    <property type="entry name" value="Elongation factor P"/>
    <property type="match status" value="1"/>
</dbReference>
<organism evidence="12 13">
    <name type="scientific">SAR86 cluster bacterium</name>
    <dbReference type="NCBI Taxonomy" id="2030880"/>
    <lineage>
        <taxon>Bacteria</taxon>
        <taxon>Pseudomonadati</taxon>
        <taxon>Pseudomonadota</taxon>
        <taxon>Gammaproteobacteria</taxon>
        <taxon>SAR86 cluster</taxon>
    </lineage>
</organism>
<evidence type="ECO:0000256" key="3">
    <source>
        <dbReference type="ARBA" id="ARBA00009479"/>
    </source>
</evidence>
<protein>
    <recommendedName>
        <fullName evidence="7 8">Elongation factor P</fullName>
        <shortName evidence="7">EF-P</shortName>
    </recommendedName>
</protein>
<dbReference type="InterPro" id="IPR015365">
    <property type="entry name" value="Elong-fact-P_C"/>
</dbReference>
<comment type="function">
    <text evidence="7">Involved in peptide bond synthesis. Alleviates ribosome stalling that occurs when 3 or more consecutive Pro residues or the sequence PPG is present in a protein, possibly by augmenting the peptidyl transferase activity of the ribosome. Modification of Lys-33 is required for alleviation.</text>
</comment>
<dbReference type="PIRSF" id="PIRSF005901">
    <property type="entry name" value="EF-P"/>
    <property type="match status" value="1"/>
</dbReference>
<evidence type="ECO:0000313" key="12">
    <source>
        <dbReference type="EMBL" id="RZO27005.1"/>
    </source>
</evidence>
<dbReference type="GO" id="GO:0005829">
    <property type="term" value="C:cytosol"/>
    <property type="evidence" value="ECO:0007669"/>
    <property type="project" value="UniProtKB-ARBA"/>
</dbReference>
<evidence type="ECO:0000256" key="4">
    <source>
        <dbReference type="ARBA" id="ARBA00022490"/>
    </source>
</evidence>
<keyword evidence="6 7" id="KW-0648">Protein biosynthesis</keyword>
<dbReference type="EMBL" id="SHBH01000006">
    <property type="protein sequence ID" value="RZO27005.1"/>
    <property type="molecule type" value="Genomic_DNA"/>
</dbReference>
<dbReference type="PANTHER" id="PTHR30053">
    <property type="entry name" value="ELONGATION FACTOR P"/>
    <property type="match status" value="1"/>
</dbReference>
<dbReference type="InterPro" id="IPR001059">
    <property type="entry name" value="Transl_elong_P/YeiP_cen"/>
</dbReference>
<dbReference type="Pfam" id="PF01132">
    <property type="entry name" value="EFP"/>
    <property type="match status" value="1"/>
</dbReference>
<dbReference type="SMART" id="SM01185">
    <property type="entry name" value="EFP"/>
    <property type="match status" value="1"/>
</dbReference>
<evidence type="ECO:0000256" key="2">
    <source>
        <dbReference type="ARBA" id="ARBA00004815"/>
    </source>
</evidence>
<evidence type="ECO:0000259" key="11">
    <source>
        <dbReference type="SMART" id="SM01185"/>
    </source>
</evidence>
<evidence type="ECO:0000259" key="10">
    <source>
        <dbReference type="SMART" id="SM00841"/>
    </source>
</evidence>
<evidence type="ECO:0000256" key="6">
    <source>
        <dbReference type="ARBA" id="ARBA00022917"/>
    </source>
</evidence>
<dbReference type="CDD" id="cd04470">
    <property type="entry name" value="S1_EF-P_repeat_1"/>
    <property type="match status" value="1"/>
</dbReference>
<comment type="caution">
    <text evidence="12">The sequence shown here is derived from an EMBL/GenBank/DDBJ whole genome shotgun (WGS) entry which is preliminary data.</text>
</comment>
<dbReference type="SUPFAM" id="SSF50104">
    <property type="entry name" value="Translation proteins SH3-like domain"/>
    <property type="match status" value="1"/>
</dbReference>
<sequence length="188" mass="20821">MKISTNQFKNGTKLIIDNAPCSIVEHEFHKPGKGQAVMRVKYKNLLTGNTNDKTFKSGESAESADISHNEMEFLYQDNDSWHFMDTTTYNQIEVSSSKIGDAAKWLVGQEVCEIVLWNGEPIMVNPPVIVELKIAKAEPGVKGDTVSGATKSAVLETNIEIQVPLFVNENEIIKVDTRSMAYVGRAKS</sequence>
<dbReference type="SMART" id="SM00841">
    <property type="entry name" value="Elong-fact-P_C"/>
    <property type="match status" value="1"/>
</dbReference>
<evidence type="ECO:0000256" key="9">
    <source>
        <dbReference type="RuleBase" id="RU004389"/>
    </source>
</evidence>
<keyword evidence="5 7" id="KW-0251">Elongation factor</keyword>
<dbReference type="Proteomes" id="UP000319384">
    <property type="component" value="Unassembled WGS sequence"/>
</dbReference>
<dbReference type="Pfam" id="PF08207">
    <property type="entry name" value="EFP_N"/>
    <property type="match status" value="1"/>
</dbReference>
<dbReference type="InterPro" id="IPR011768">
    <property type="entry name" value="Transl_elongation_fac_P"/>
</dbReference>
<dbReference type="FunFam" id="2.40.50.140:FF:000009">
    <property type="entry name" value="Elongation factor P"/>
    <property type="match status" value="1"/>
</dbReference>
<comment type="similarity">
    <text evidence="3 7 9">Belongs to the elongation factor P family.</text>
</comment>
<accession>A0A520N0P2</accession>
<comment type="pathway">
    <text evidence="2 7">Protein biosynthesis; polypeptide chain elongation.</text>
</comment>
<dbReference type="NCBIfam" id="NF001810">
    <property type="entry name" value="PRK00529.1"/>
    <property type="match status" value="1"/>
</dbReference>
<evidence type="ECO:0000256" key="7">
    <source>
        <dbReference type="HAMAP-Rule" id="MF_00141"/>
    </source>
</evidence>
<evidence type="ECO:0000313" key="13">
    <source>
        <dbReference type="Proteomes" id="UP000319384"/>
    </source>
</evidence>
<keyword evidence="4 7" id="KW-0963">Cytoplasm</keyword>
<name>A0A520N0P2_9GAMM</name>
<dbReference type="AlphaFoldDB" id="A0A520N0P2"/>
<dbReference type="Gene3D" id="2.40.50.140">
    <property type="entry name" value="Nucleic acid-binding proteins"/>
    <property type="match status" value="2"/>
</dbReference>
<dbReference type="PANTHER" id="PTHR30053:SF12">
    <property type="entry name" value="ELONGATION FACTOR P (EF-P) FAMILY PROTEIN"/>
    <property type="match status" value="1"/>
</dbReference>
<comment type="PTM">
    <text evidence="7">May be beta-lysylated on the epsilon-amino group of Lys-33 by the combined action of EpmA and EpmB, and then hydroxylated on the C5 position of the same residue by EpmC (if this protein is present). Lysylation is critical for the stimulatory effect of EF-P on peptide-bond formation. The lysylation moiety may extend toward the peptidyltransferase center and stabilize the terminal 3-CCA end of the tRNA. Hydroxylation of the C5 position on Lys-33 may allow additional potential stabilizing hydrogen-bond interactions with the P-tRNA.</text>
</comment>
<feature type="modified residue" description="N6-(3,6-diaminohexanoyl)-5-hydroxylysine" evidence="7">
    <location>
        <position position="33"/>
    </location>
</feature>
<dbReference type="CDD" id="cd05794">
    <property type="entry name" value="S1_EF-P_repeat_2"/>
    <property type="match status" value="1"/>
</dbReference>
<proteinExistence type="inferred from homology"/>
<feature type="domain" description="Translation elongation factor P/YeiP central" evidence="11">
    <location>
        <begin position="68"/>
        <end position="122"/>
    </location>
</feature>
<dbReference type="UniPathway" id="UPA00345"/>
<dbReference type="GO" id="GO:0003746">
    <property type="term" value="F:translation elongation factor activity"/>
    <property type="evidence" value="ECO:0007669"/>
    <property type="project" value="UniProtKB-UniRule"/>
</dbReference>
<reference evidence="12 13" key="1">
    <citation type="submission" date="2019-02" db="EMBL/GenBank/DDBJ databases">
        <title>Prokaryotic population dynamics and viral predation in marine succession experiment using metagenomics: the confinement effect.</title>
        <authorList>
            <person name="Haro-Moreno J.M."/>
            <person name="Rodriguez-Valera F."/>
            <person name="Lopez-Perez M."/>
        </authorList>
    </citation>
    <scope>NUCLEOTIDE SEQUENCE [LARGE SCALE GENOMIC DNA]</scope>
    <source>
        <strain evidence="12">MED-G162</strain>
    </source>
</reference>
<dbReference type="NCBIfam" id="TIGR00038">
    <property type="entry name" value="efp"/>
    <property type="match status" value="1"/>
</dbReference>
<evidence type="ECO:0000256" key="1">
    <source>
        <dbReference type="ARBA" id="ARBA00004496"/>
    </source>
</evidence>
<gene>
    <name evidence="7 12" type="primary">efp</name>
    <name evidence="12" type="ORF">EVA95_01385</name>
</gene>
<dbReference type="InterPro" id="IPR020599">
    <property type="entry name" value="Transl_elong_fac_P/YeiP"/>
</dbReference>
<dbReference type="InterPro" id="IPR014722">
    <property type="entry name" value="Rib_uL2_dom2"/>
</dbReference>
<dbReference type="HAMAP" id="MF_00141">
    <property type="entry name" value="EF_P"/>
    <property type="match status" value="1"/>
</dbReference>
<dbReference type="InterPro" id="IPR008991">
    <property type="entry name" value="Translation_prot_SH3-like_sf"/>
</dbReference>
<feature type="domain" description="Elongation factor P C-terminal" evidence="10">
    <location>
        <begin position="130"/>
        <end position="185"/>
    </location>
</feature>
<keyword evidence="7" id="KW-0379">Hydroxylation</keyword>
<dbReference type="InterPro" id="IPR012340">
    <property type="entry name" value="NA-bd_OB-fold"/>
</dbReference>
<dbReference type="InterPro" id="IPR013185">
    <property type="entry name" value="Transl_elong_KOW-like"/>
</dbReference>